<dbReference type="RefSeq" id="WP_158067131.1">
    <property type="nucleotide sequence ID" value="NZ_CP042829.1"/>
</dbReference>
<feature type="signal peptide" evidence="3">
    <location>
        <begin position="1"/>
        <end position="21"/>
    </location>
</feature>
<keyword evidence="2" id="KW-0186">Copper</keyword>
<reference evidence="5 6" key="2">
    <citation type="submission" date="2019-10" db="EMBL/GenBank/DDBJ databases">
        <title>Thermopilla bonchosmolovskayae gen. nov., sp. nov., a moderately thermophilic Chloroflexi bacterium from a Chukotka hot spring (Arctic, Russia), representing a novel classis Thermopillaia, which include previously uncultivated lineage OLB14.</title>
        <authorList>
            <person name="Kochetkova T.V."/>
            <person name="Zayulina K.S."/>
            <person name="Zhigarkov V.S."/>
            <person name="Minaev N.V."/>
            <person name="Novikov A."/>
            <person name="Toshchakov S.V."/>
            <person name="Elcheninov A.G."/>
            <person name="Kublanov I.V."/>
        </authorList>
    </citation>
    <scope>NUCLEOTIDE SEQUENCE [LARGE SCALE GENOMIC DNA]</scope>
    <source>
        <strain evidence="5 6">3753O</strain>
    </source>
</reference>
<accession>A0ABX6C440</accession>
<dbReference type="Proteomes" id="UP000326331">
    <property type="component" value="Chromosome"/>
</dbReference>
<keyword evidence="6" id="KW-1185">Reference proteome</keyword>
<evidence type="ECO:0000259" key="4">
    <source>
        <dbReference type="Pfam" id="PF13473"/>
    </source>
</evidence>
<dbReference type="InterPro" id="IPR033138">
    <property type="entry name" value="Cu_oxidase_CS"/>
</dbReference>
<sequence length="125" mass="13259">MNTARFLPLAAAAILIAAASACSGSEGRRIDIVAGDGPNGTMYFEPKTLTLAPGEKVTFYIKNEGSGDHEFESDEAGIDEVVIPKGRTRKVTWTAPASGTYPIYCDITGHRQAGMELEVRIASAP</sequence>
<organism evidence="5 6">
    <name type="scientific">Tepidiforma bonchosmolovskayae</name>
    <dbReference type="NCBI Taxonomy" id="2601677"/>
    <lineage>
        <taxon>Bacteria</taxon>
        <taxon>Bacillati</taxon>
        <taxon>Chloroflexota</taxon>
        <taxon>Tepidiformia</taxon>
        <taxon>Tepidiformales</taxon>
        <taxon>Tepidiformaceae</taxon>
        <taxon>Tepidiforma</taxon>
    </lineage>
</organism>
<evidence type="ECO:0000313" key="5">
    <source>
        <dbReference type="EMBL" id="QFG03201.1"/>
    </source>
</evidence>
<dbReference type="EMBL" id="CP042829">
    <property type="protein sequence ID" value="QFG03201.1"/>
    <property type="molecule type" value="Genomic_DNA"/>
</dbReference>
<evidence type="ECO:0000256" key="3">
    <source>
        <dbReference type="SAM" id="SignalP"/>
    </source>
</evidence>
<feature type="domain" description="EfeO-type cupredoxin-like" evidence="4">
    <location>
        <begin position="11"/>
        <end position="110"/>
    </location>
</feature>
<dbReference type="SUPFAM" id="SSF49503">
    <property type="entry name" value="Cupredoxins"/>
    <property type="match status" value="1"/>
</dbReference>
<dbReference type="InterPro" id="IPR028096">
    <property type="entry name" value="EfeO_Cupredoxin"/>
</dbReference>
<keyword evidence="3" id="KW-0732">Signal</keyword>
<evidence type="ECO:0000256" key="2">
    <source>
        <dbReference type="ARBA" id="ARBA00023008"/>
    </source>
</evidence>
<reference evidence="5 6" key="1">
    <citation type="submission" date="2019-08" db="EMBL/GenBank/DDBJ databases">
        <authorList>
            <person name="Toschakov S.V."/>
        </authorList>
    </citation>
    <scope>NUCLEOTIDE SEQUENCE [LARGE SCALE GENOMIC DNA]</scope>
    <source>
        <strain evidence="5 6">3753O</strain>
    </source>
</reference>
<dbReference type="Gene3D" id="2.60.40.420">
    <property type="entry name" value="Cupredoxins - blue copper proteins"/>
    <property type="match status" value="1"/>
</dbReference>
<keyword evidence="1" id="KW-0479">Metal-binding</keyword>
<feature type="chain" id="PRO_5046955639" description="EfeO-type cupredoxin-like domain-containing protein" evidence="3">
    <location>
        <begin position="22"/>
        <end position="125"/>
    </location>
</feature>
<evidence type="ECO:0000313" key="6">
    <source>
        <dbReference type="Proteomes" id="UP000326331"/>
    </source>
</evidence>
<dbReference type="Pfam" id="PF13473">
    <property type="entry name" value="Cupredoxin_1"/>
    <property type="match status" value="1"/>
</dbReference>
<dbReference type="PANTHER" id="PTHR38439">
    <property type="entry name" value="AURACYANIN-B"/>
    <property type="match status" value="1"/>
</dbReference>
<evidence type="ECO:0000256" key="1">
    <source>
        <dbReference type="ARBA" id="ARBA00022723"/>
    </source>
</evidence>
<protein>
    <recommendedName>
        <fullName evidence="4">EfeO-type cupredoxin-like domain-containing protein</fullName>
    </recommendedName>
</protein>
<proteinExistence type="predicted"/>
<dbReference type="InterPro" id="IPR008972">
    <property type="entry name" value="Cupredoxin"/>
</dbReference>
<dbReference type="CDD" id="cd00920">
    <property type="entry name" value="Cupredoxin"/>
    <property type="match status" value="1"/>
</dbReference>
<dbReference type="InterPro" id="IPR050845">
    <property type="entry name" value="Cu-binding_ET"/>
</dbReference>
<name>A0ABX6C440_9CHLR</name>
<dbReference type="PANTHER" id="PTHR38439:SF3">
    <property type="entry name" value="COPPER-RESISTANT CUPROPROTEIN COPI"/>
    <property type="match status" value="1"/>
</dbReference>
<gene>
    <name evidence="5" type="ORF">Tbon_07795</name>
</gene>
<dbReference type="PROSITE" id="PS51257">
    <property type="entry name" value="PROKAR_LIPOPROTEIN"/>
    <property type="match status" value="1"/>
</dbReference>
<dbReference type="PROSITE" id="PS00079">
    <property type="entry name" value="MULTICOPPER_OXIDASE1"/>
    <property type="match status" value="1"/>
</dbReference>